<dbReference type="RefSeq" id="WP_011176469.1">
    <property type="nucleotide sequence ID" value="NC_005861.2"/>
</dbReference>
<keyword evidence="1" id="KW-0812">Transmembrane</keyword>
<dbReference type="EMBL" id="BX908798">
    <property type="protein sequence ID" value="CAF24648.1"/>
    <property type="molecule type" value="Genomic_DNA"/>
</dbReference>
<feature type="transmembrane region" description="Helical" evidence="1">
    <location>
        <begin position="482"/>
        <end position="503"/>
    </location>
</feature>
<keyword evidence="1" id="KW-1133">Transmembrane helix</keyword>
<keyword evidence="1" id="KW-0472">Membrane</keyword>
<protein>
    <submittedName>
        <fullName evidence="2">Uncharacterized protein</fullName>
    </submittedName>
</protein>
<accession>Q6M9V1</accession>
<dbReference type="eggNOG" id="COG0775">
    <property type="taxonomic scope" value="Bacteria"/>
</dbReference>
<sequence>MNSTSEVFHNRQQVTWSTLSSNMKILVEEMARAAKIPVALPNIDGKRSFFHAIQERHCNLEGSYNGDFWEPAINHLKSFEDWEFMLINNPPGYKEYLKSIGYDDDNARKQARVYENAHDIAQIILQHSDSFEWEKTCALQQMVCDMWNTFVESTEFCTTSHCLPPIAKWAVDEMGPWSLSQHCVKKEDRISLRGINHPVPIVSFPLHYSSKGILSWPVLAHEIAHTILETNSKAKIILSDAIKEGLEFDLSLYPKEIKDFWVEYWGSRLSEIGADVMAVLYMGPAAALSLIAYLKAHRGQVLSNEIILKDPHPADTLRGLLVAHAVSFLNISDPAKATWVNYLLHEVQKDFDKLDWELANICARRVAYIVMHTPIIDGKSLKDIKCWDNEDESLISYYLDGRNVQDELIHYRAPHIIASANLYLLMDVQLQDSNDVRIDRIFKQMINNLYEGCSAPLEEKNSYSITKVKKPKKKNKINPVEATAIGVGGLALVGIGILGFLAWRESRK</sequence>
<dbReference type="HOGENOM" id="CLU_536206_0_0_0"/>
<keyword evidence="3" id="KW-1185">Reference proteome</keyword>
<evidence type="ECO:0000256" key="1">
    <source>
        <dbReference type="SAM" id="Phobius"/>
    </source>
</evidence>
<evidence type="ECO:0000313" key="2">
    <source>
        <dbReference type="EMBL" id="CAF24648.1"/>
    </source>
</evidence>
<evidence type="ECO:0000313" key="3">
    <source>
        <dbReference type="Proteomes" id="UP000000529"/>
    </source>
</evidence>
<dbReference type="OrthoDB" id="9804622at2"/>
<dbReference type="AlphaFoldDB" id="Q6M9V1"/>
<reference evidence="2 3" key="1">
    <citation type="journal article" date="2004" name="Science">
        <title>Illuminating the evolutionary history of chlamydiae.</title>
        <authorList>
            <person name="Horn M."/>
            <person name="Collingro A."/>
            <person name="Schmitz-Esser S."/>
            <person name="Beier C.L."/>
            <person name="Purkhold U."/>
            <person name="Fartmann B."/>
            <person name="Brandt P."/>
            <person name="Nyakatura G.J."/>
            <person name="Droege M."/>
            <person name="Frishman D."/>
            <person name="Rattei T."/>
            <person name="Mewes H."/>
            <person name="Wagner M."/>
        </authorList>
    </citation>
    <scope>NUCLEOTIDE SEQUENCE [LARGE SCALE GENOMIC DNA]</scope>
    <source>
        <strain evidence="2 3">UWE25</strain>
    </source>
</reference>
<name>Q6M9V1_PARUW</name>
<dbReference type="KEGG" id="pcu:PC_RS09250"/>
<gene>
    <name evidence="2" type="ORF">PC_RS09250</name>
</gene>
<dbReference type="Proteomes" id="UP000000529">
    <property type="component" value="Chromosome"/>
</dbReference>
<proteinExistence type="predicted"/>
<organism evidence="2 3">
    <name type="scientific">Protochlamydia amoebophila (strain UWE25)</name>
    <dbReference type="NCBI Taxonomy" id="264201"/>
    <lineage>
        <taxon>Bacteria</taxon>
        <taxon>Pseudomonadati</taxon>
        <taxon>Chlamydiota</taxon>
        <taxon>Chlamydiia</taxon>
        <taxon>Parachlamydiales</taxon>
        <taxon>Parachlamydiaceae</taxon>
        <taxon>Candidatus Protochlamydia</taxon>
    </lineage>
</organism>